<accession>A0A1E4QYM3</accession>
<evidence type="ECO:0000313" key="2">
    <source>
        <dbReference type="Proteomes" id="UP000094784"/>
    </source>
</evidence>
<comment type="caution">
    <text evidence="1">The sequence shown here is derived from an EMBL/GenBank/DDBJ whole genome shotgun (WGS) entry which is preliminary data.</text>
</comment>
<evidence type="ECO:0000313" key="1">
    <source>
        <dbReference type="EMBL" id="ODV53296.1"/>
    </source>
</evidence>
<dbReference type="RefSeq" id="WP_069483537.1">
    <property type="nucleotide sequence ID" value="NZ_KV766183.1"/>
</dbReference>
<gene>
    <name evidence="1" type="ORF">BG258_23630</name>
</gene>
<name>A0A1E4QYM3_9BACI</name>
<reference evidence="1 2" key="1">
    <citation type="submission" date="2016-09" db="EMBL/GenBank/DDBJ databases">
        <title>Draft genome sequence of the soil isolate, Lysinibacillus fusiformis M5, a potential hypoxanthine producer.</title>
        <authorList>
            <person name="Gallegos-Monterrosa R."/>
            <person name="Maroti G."/>
            <person name="Balint B."/>
            <person name="Kovacs A.T."/>
        </authorList>
    </citation>
    <scope>NUCLEOTIDE SEQUENCE [LARGE SCALE GENOMIC DNA]</scope>
    <source>
        <strain evidence="1 2">M5</strain>
    </source>
</reference>
<dbReference type="EMBL" id="MECQ01000008">
    <property type="protein sequence ID" value="ODV53296.1"/>
    <property type="molecule type" value="Genomic_DNA"/>
</dbReference>
<sequence>MVTTLTSYMDRNILNYEYGARVTWADYPYGVSHYTTFTAEGDIKGSYKPSNLDPTSGDSWWTPNNHWHVQGSVENDDDKDVAHTHTGTIKAGSSSTTISTYYTVNGFARFIINPRAYQKEAIIFLVNELYVASASSDGDVGDYEIYATESTDMSVQYKPNEPSWKLVAVGRVTADKVLQHTVLERSFKFTFIKVHAKVRSKGYMEMAAIKAYGEIDDDKVFFLNKDTYKTYLDSKWIDIGNDLTKEKIETYGKSILVELKRRPVVIALKMENKKTDEQGKVFFRSINLIKYQQVQGIIFKSST</sequence>
<proteinExistence type="predicted"/>
<dbReference type="Proteomes" id="UP000094784">
    <property type="component" value="Unassembled WGS sequence"/>
</dbReference>
<protein>
    <submittedName>
        <fullName evidence="1">Uncharacterized protein</fullName>
    </submittedName>
</protein>
<dbReference type="AlphaFoldDB" id="A0A1E4QYM3"/>
<organism evidence="1 2">
    <name type="scientific">Lysinibacillus fusiformis</name>
    <dbReference type="NCBI Taxonomy" id="28031"/>
    <lineage>
        <taxon>Bacteria</taxon>
        <taxon>Bacillati</taxon>
        <taxon>Bacillota</taxon>
        <taxon>Bacilli</taxon>
        <taxon>Bacillales</taxon>
        <taxon>Bacillaceae</taxon>
        <taxon>Lysinibacillus</taxon>
    </lineage>
</organism>